<dbReference type="Pfam" id="PF00031">
    <property type="entry name" value="Cystatin"/>
    <property type="match status" value="1"/>
</dbReference>
<dbReference type="EMBL" id="BTRK01000005">
    <property type="protein sequence ID" value="GMR52737.1"/>
    <property type="molecule type" value="Genomic_DNA"/>
</dbReference>
<feature type="region of interest" description="Disordered" evidence="1">
    <location>
        <begin position="1"/>
        <end position="29"/>
    </location>
</feature>
<feature type="domain" description="Cystatin" evidence="2">
    <location>
        <begin position="33"/>
        <end position="86"/>
    </location>
</feature>
<dbReference type="SUPFAM" id="SSF54403">
    <property type="entry name" value="Cystatin/monellin"/>
    <property type="match status" value="1"/>
</dbReference>
<gene>
    <name evidence="3" type="ORF">PMAYCL1PPCAC_22932</name>
</gene>
<dbReference type="Gene3D" id="3.10.450.10">
    <property type="match status" value="1"/>
</dbReference>
<dbReference type="AlphaFoldDB" id="A0AAN5I567"/>
<sequence>MVGKAIRATNAPRTKRGAPADEDPSDRSHMKKIWRGVKELNEGFGRKGNHLIPIKVISASNQIVAGRLYRFEVLVGESESPRDSVNAAKLKKSNCKLKEGGSRSLYKIKLYERLWLKYEKFTINKIRDVDANESI</sequence>
<name>A0AAN5I567_9BILA</name>
<evidence type="ECO:0000313" key="3">
    <source>
        <dbReference type="EMBL" id="GMR52737.1"/>
    </source>
</evidence>
<comment type="caution">
    <text evidence="3">The sequence shown here is derived from an EMBL/GenBank/DDBJ whole genome shotgun (WGS) entry which is preliminary data.</text>
</comment>
<dbReference type="CDD" id="cd00042">
    <property type="entry name" value="CY"/>
    <property type="match status" value="1"/>
</dbReference>
<evidence type="ECO:0000313" key="4">
    <source>
        <dbReference type="Proteomes" id="UP001328107"/>
    </source>
</evidence>
<accession>A0AAN5I567</accession>
<dbReference type="InterPro" id="IPR046350">
    <property type="entry name" value="Cystatin_sf"/>
</dbReference>
<organism evidence="3 4">
    <name type="scientific">Pristionchus mayeri</name>
    <dbReference type="NCBI Taxonomy" id="1317129"/>
    <lineage>
        <taxon>Eukaryota</taxon>
        <taxon>Metazoa</taxon>
        <taxon>Ecdysozoa</taxon>
        <taxon>Nematoda</taxon>
        <taxon>Chromadorea</taxon>
        <taxon>Rhabditida</taxon>
        <taxon>Rhabditina</taxon>
        <taxon>Diplogasteromorpha</taxon>
        <taxon>Diplogasteroidea</taxon>
        <taxon>Neodiplogasteridae</taxon>
        <taxon>Pristionchus</taxon>
    </lineage>
</organism>
<keyword evidence="4" id="KW-1185">Reference proteome</keyword>
<dbReference type="Proteomes" id="UP001328107">
    <property type="component" value="Unassembled WGS sequence"/>
</dbReference>
<dbReference type="InterPro" id="IPR000010">
    <property type="entry name" value="Cystatin_dom"/>
</dbReference>
<proteinExistence type="predicted"/>
<evidence type="ECO:0000256" key="1">
    <source>
        <dbReference type="SAM" id="MobiDB-lite"/>
    </source>
</evidence>
<protein>
    <recommendedName>
        <fullName evidence="2">Cystatin domain-containing protein</fullName>
    </recommendedName>
</protein>
<reference evidence="4" key="1">
    <citation type="submission" date="2022-10" db="EMBL/GenBank/DDBJ databases">
        <title>Genome assembly of Pristionchus species.</title>
        <authorList>
            <person name="Yoshida K."/>
            <person name="Sommer R.J."/>
        </authorList>
    </citation>
    <scope>NUCLEOTIDE SEQUENCE [LARGE SCALE GENOMIC DNA]</scope>
    <source>
        <strain evidence="4">RS5460</strain>
    </source>
</reference>
<dbReference type="GO" id="GO:0004869">
    <property type="term" value="F:cysteine-type endopeptidase inhibitor activity"/>
    <property type="evidence" value="ECO:0007669"/>
    <property type="project" value="InterPro"/>
</dbReference>
<evidence type="ECO:0000259" key="2">
    <source>
        <dbReference type="Pfam" id="PF00031"/>
    </source>
</evidence>